<evidence type="ECO:0000259" key="1">
    <source>
        <dbReference type="Pfam" id="PF00535"/>
    </source>
</evidence>
<name>A0A5C7B3H8_9FLAO</name>
<dbReference type="InterPro" id="IPR029044">
    <property type="entry name" value="Nucleotide-diphossugar_trans"/>
</dbReference>
<proteinExistence type="predicted"/>
<gene>
    <name evidence="2" type="ORF">FUA26_00370</name>
</gene>
<dbReference type="Pfam" id="PF00535">
    <property type="entry name" value="Glycos_transf_2"/>
    <property type="match status" value="1"/>
</dbReference>
<keyword evidence="3" id="KW-1185">Reference proteome</keyword>
<sequence length="163" mass="18449">MKLGLIIIFNNNETSLNSTFFNELLHIANNFELCLVNNGSNDATLEKLLDLKDLFESQITVVDIKKKQALEAANKAGARYLLNKGSLKHIGYINVNDLSNIQHLNKILAAFNKSKQQVIMHNLSVLKSNQNTRVTVKNIFSILKYFSVLKLKVKDYSLNELVN</sequence>
<dbReference type="GO" id="GO:0016740">
    <property type="term" value="F:transferase activity"/>
    <property type="evidence" value="ECO:0007669"/>
    <property type="project" value="UniProtKB-KW"/>
</dbReference>
<dbReference type="OrthoDB" id="1134820at2"/>
<accession>A0A5C7B3H8</accession>
<dbReference type="InterPro" id="IPR001173">
    <property type="entry name" value="Glyco_trans_2-like"/>
</dbReference>
<comment type="caution">
    <text evidence="2">The sequence shown here is derived from an EMBL/GenBank/DDBJ whole genome shotgun (WGS) entry which is preliminary data.</text>
</comment>
<keyword evidence="2" id="KW-0808">Transferase</keyword>
<feature type="domain" description="Glycosyltransferase 2-like" evidence="1">
    <location>
        <begin position="6"/>
        <end position="138"/>
    </location>
</feature>
<dbReference type="Gene3D" id="3.90.550.10">
    <property type="entry name" value="Spore Coat Polysaccharide Biosynthesis Protein SpsA, Chain A"/>
    <property type="match status" value="1"/>
</dbReference>
<protein>
    <submittedName>
        <fullName evidence="2">Glycosyltransferase</fullName>
    </submittedName>
</protein>
<dbReference type="EMBL" id="VOSC01000005">
    <property type="protein sequence ID" value="TXE14997.1"/>
    <property type="molecule type" value="Genomic_DNA"/>
</dbReference>
<reference evidence="3" key="1">
    <citation type="submission" date="2019-08" db="EMBL/GenBank/DDBJ databases">
        <title>Seonamhaeicola sediminis sp. nov., isolated from marine sediment.</title>
        <authorList>
            <person name="Cao W.R."/>
        </authorList>
    </citation>
    <scope>NUCLEOTIDE SEQUENCE [LARGE SCALE GENOMIC DNA]</scope>
    <source>
        <strain evidence="3">Gy8</strain>
    </source>
</reference>
<evidence type="ECO:0000313" key="2">
    <source>
        <dbReference type="EMBL" id="TXE14997.1"/>
    </source>
</evidence>
<organism evidence="2 3">
    <name type="scientific">Seonamhaeicola algicola</name>
    <dbReference type="NCBI Taxonomy" id="1719036"/>
    <lineage>
        <taxon>Bacteria</taxon>
        <taxon>Pseudomonadati</taxon>
        <taxon>Bacteroidota</taxon>
        <taxon>Flavobacteriia</taxon>
        <taxon>Flavobacteriales</taxon>
        <taxon>Flavobacteriaceae</taxon>
    </lineage>
</organism>
<dbReference type="AlphaFoldDB" id="A0A5C7B3H8"/>
<evidence type="ECO:0000313" key="3">
    <source>
        <dbReference type="Proteomes" id="UP000321790"/>
    </source>
</evidence>
<dbReference type="SUPFAM" id="SSF53448">
    <property type="entry name" value="Nucleotide-diphospho-sugar transferases"/>
    <property type="match status" value="1"/>
</dbReference>
<dbReference type="Proteomes" id="UP000321790">
    <property type="component" value="Unassembled WGS sequence"/>
</dbReference>
<dbReference type="RefSeq" id="WP_147130361.1">
    <property type="nucleotide sequence ID" value="NZ_VOSC01000005.1"/>
</dbReference>